<dbReference type="PANTHER" id="PTHR35531:SF1">
    <property type="entry name" value="INNER MEMBRANE PROTEIN YBCI-RELATED"/>
    <property type="match status" value="1"/>
</dbReference>
<sequence>MMGSTHFLTGAVVGATVGMKTGNILEGAALGGFAALLPDVDHPGSIVGKLVRPVAVVLEAISGHRSITHTIWFCLVTSLALAALFSNLGFFWILFLGSFSHIMLDSLTRSGTTPIPPLPFHPRGPFTTGNILTEGVISALAVFMLIKILSISI</sequence>
<name>A0A140L2Y1_9FIRM</name>
<dbReference type="Pfam" id="PF04307">
    <property type="entry name" value="YdjM"/>
    <property type="match status" value="1"/>
</dbReference>
<dbReference type="InterPro" id="IPR007404">
    <property type="entry name" value="YdjM-like"/>
</dbReference>
<proteinExistence type="predicted"/>
<comment type="caution">
    <text evidence="2">The sequence shown here is derived from an EMBL/GenBank/DDBJ whole genome shotgun (WGS) entry which is preliminary data.</text>
</comment>
<dbReference type="InParanoid" id="A0A140L2Y1"/>
<dbReference type="OrthoDB" id="5459053at2"/>
<dbReference type="STRING" id="520764.AN618_21310"/>
<reference evidence="2 3" key="1">
    <citation type="submission" date="2015-12" db="EMBL/GenBank/DDBJ databases">
        <title>Draft genome sequnece of Fervidicola ferrireducens strain Y170.</title>
        <authorList>
            <person name="Patel B.K."/>
        </authorList>
    </citation>
    <scope>NUCLEOTIDE SEQUENCE [LARGE SCALE GENOMIC DNA]</scope>
    <source>
        <strain evidence="2 3">Y170</strain>
    </source>
</reference>
<dbReference type="AlphaFoldDB" id="A0A140L2Y1"/>
<dbReference type="PANTHER" id="PTHR35531">
    <property type="entry name" value="INNER MEMBRANE PROTEIN YBCI-RELATED"/>
    <property type="match status" value="1"/>
</dbReference>
<evidence type="ECO:0000256" key="1">
    <source>
        <dbReference type="SAM" id="Phobius"/>
    </source>
</evidence>
<feature type="transmembrane region" description="Helical" evidence="1">
    <location>
        <begin position="131"/>
        <end position="149"/>
    </location>
</feature>
<organism evidence="2 3">
    <name type="scientific">Fervidicola ferrireducens</name>
    <dbReference type="NCBI Taxonomy" id="520764"/>
    <lineage>
        <taxon>Bacteria</taxon>
        <taxon>Bacillati</taxon>
        <taxon>Bacillota</taxon>
        <taxon>Clostridia</taxon>
        <taxon>Thermosediminibacterales</taxon>
        <taxon>Thermosediminibacteraceae</taxon>
        <taxon>Fervidicola</taxon>
    </lineage>
</organism>
<gene>
    <name evidence="2" type="primary">ydjM_1</name>
    <name evidence="2" type="ORF">AN618_21310</name>
</gene>
<dbReference type="EMBL" id="LOED01000037">
    <property type="protein sequence ID" value="KXG74906.1"/>
    <property type="molecule type" value="Genomic_DNA"/>
</dbReference>
<evidence type="ECO:0000313" key="3">
    <source>
        <dbReference type="Proteomes" id="UP000070427"/>
    </source>
</evidence>
<dbReference type="Proteomes" id="UP000070427">
    <property type="component" value="Unassembled WGS sequence"/>
</dbReference>
<keyword evidence="1" id="KW-1133">Transmembrane helix</keyword>
<dbReference type="RefSeq" id="WP_066354814.1">
    <property type="nucleotide sequence ID" value="NZ_LOED01000037.1"/>
</dbReference>
<accession>A0A140L2Y1</accession>
<protein>
    <submittedName>
        <fullName evidence="2">Inner membrane protein YdjM</fullName>
    </submittedName>
</protein>
<evidence type="ECO:0000313" key="2">
    <source>
        <dbReference type="EMBL" id="KXG74906.1"/>
    </source>
</evidence>
<feature type="transmembrane region" description="Helical" evidence="1">
    <location>
        <begin position="71"/>
        <end position="95"/>
    </location>
</feature>
<keyword evidence="1" id="KW-0812">Transmembrane</keyword>
<keyword evidence="3" id="KW-1185">Reference proteome</keyword>
<keyword evidence="1" id="KW-0472">Membrane</keyword>